<dbReference type="InterPro" id="IPR006868">
    <property type="entry name" value="DUF630"/>
</dbReference>
<feature type="region of interest" description="Disordered" evidence="1">
    <location>
        <begin position="456"/>
        <end position="482"/>
    </location>
</feature>
<proteinExistence type="predicted"/>
<evidence type="ECO:0000313" key="5">
    <source>
        <dbReference type="EMBL" id="KAG6605854.1"/>
    </source>
</evidence>
<dbReference type="PANTHER" id="PTHR21450:SF6">
    <property type="entry name" value="EXPRESSED PROTEIN"/>
    <property type="match status" value="1"/>
</dbReference>
<feature type="compositionally biased region" description="Polar residues" evidence="1">
    <location>
        <begin position="457"/>
        <end position="481"/>
    </location>
</feature>
<dbReference type="AlphaFoldDB" id="A0AAV6P4S1"/>
<gene>
    <name evidence="5" type="primary">APSR1</name>
    <name evidence="5" type="ORF">SDJN03_03171</name>
</gene>
<evidence type="ECO:0000259" key="4">
    <source>
        <dbReference type="Pfam" id="PF08746"/>
    </source>
</evidence>
<accession>A0AAV6P4S1</accession>
<feature type="domain" description="DUF632" evidence="2">
    <location>
        <begin position="639"/>
        <end position="982"/>
    </location>
</feature>
<dbReference type="InterPro" id="IPR014857">
    <property type="entry name" value="Nse1_RING_C4HC3-type"/>
</dbReference>
<evidence type="ECO:0000313" key="6">
    <source>
        <dbReference type="Proteomes" id="UP000685013"/>
    </source>
</evidence>
<evidence type="ECO:0000256" key="1">
    <source>
        <dbReference type="SAM" id="MobiDB-lite"/>
    </source>
</evidence>
<feature type="region of interest" description="Disordered" evidence="1">
    <location>
        <begin position="717"/>
        <end position="738"/>
    </location>
</feature>
<keyword evidence="6" id="KW-1185">Reference proteome</keyword>
<feature type="compositionally biased region" description="Basic and acidic residues" evidence="1">
    <location>
        <begin position="519"/>
        <end position="548"/>
    </location>
</feature>
<dbReference type="Pfam" id="PF07574">
    <property type="entry name" value="SMC_Nse1"/>
    <property type="match status" value="1"/>
</dbReference>
<feature type="non-terminal residue" evidence="5">
    <location>
        <position position="1"/>
    </location>
</feature>
<dbReference type="Pfam" id="PF04783">
    <property type="entry name" value="DUF630"/>
    <property type="match status" value="1"/>
</dbReference>
<dbReference type="PANTHER" id="PTHR21450">
    <property type="entry name" value="PROTEIN ALTERED PHOSPHATE STARVATION RESPONSE 1"/>
    <property type="match status" value="1"/>
</dbReference>
<dbReference type="Proteomes" id="UP000685013">
    <property type="component" value="Chromosome 2"/>
</dbReference>
<feature type="domain" description="DUF630" evidence="3">
    <location>
        <begin position="317"/>
        <end position="375"/>
    </location>
</feature>
<dbReference type="EMBL" id="JAGKQH010000002">
    <property type="protein sequence ID" value="KAG6605854.1"/>
    <property type="molecule type" value="Genomic_DNA"/>
</dbReference>
<evidence type="ECO:0000259" key="3">
    <source>
        <dbReference type="Pfam" id="PF04783"/>
    </source>
</evidence>
<dbReference type="InterPro" id="IPR011513">
    <property type="entry name" value="Nse1"/>
</dbReference>
<organism evidence="5 6">
    <name type="scientific">Cucurbita argyrosperma subsp. sororia</name>
    <dbReference type="NCBI Taxonomy" id="37648"/>
    <lineage>
        <taxon>Eukaryota</taxon>
        <taxon>Viridiplantae</taxon>
        <taxon>Streptophyta</taxon>
        <taxon>Embryophyta</taxon>
        <taxon>Tracheophyta</taxon>
        <taxon>Spermatophyta</taxon>
        <taxon>Magnoliopsida</taxon>
        <taxon>eudicotyledons</taxon>
        <taxon>Gunneridae</taxon>
        <taxon>Pentapetalae</taxon>
        <taxon>rosids</taxon>
        <taxon>fabids</taxon>
        <taxon>Cucurbitales</taxon>
        <taxon>Cucurbitaceae</taxon>
        <taxon>Cucurbiteae</taxon>
        <taxon>Cucurbita</taxon>
    </lineage>
</organism>
<dbReference type="GO" id="GO:0030915">
    <property type="term" value="C:Smc5-Smc6 complex"/>
    <property type="evidence" value="ECO:0007669"/>
    <property type="project" value="InterPro"/>
</dbReference>
<protein>
    <submittedName>
        <fullName evidence="5">Protein ALTERED PHOSPHATE STARVATION RESPONSE 1</fullName>
    </submittedName>
</protein>
<dbReference type="GO" id="GO:0006281">
    <property type="term" value="P:DNA repair"/>
    <property type="evidence" value="ECO:0007669"/>
    <property type="project" value="InterPro"/>
</dbReference>
<comment type="caution">
    <text evidence="5">The sequence shown here is derived from an EMBL/GenBank/DDBJ whole genome shotgun (WGS) entry which is preliminary data.</text>
</comment>
<dbReference type="InterPro" id="IPR006867">
    <property type="entry name" value="DUF632"/>
</dbReference>
<name>A0AAV6P4S1_9ROSI</name>
<sequence>MRELSWRHHTLIQALLARGPLREDHFHLLFTRITEKSPDNDRQLFNNYLLTMNKALSFAQFELRGCRNQYDGRVYYGLVNNVSDEQSKLGTKYSVPQIAFYKAIVEAIAQDPSAQGGISNIAALHLQLENQLGDAGSQSHVIPPAFKNFSISLKEKTIASLLRISGLIAPLMAELCSNEGCTVRVHPYCLKKMLSNKKSKRACPSCGTQWRSTAPNVEFKEEEDEPDARIQGQSSSHKRKKTRLNRDIDSGPNGDSMAAAQASQPPPDTRRITRSSAHPRVSQKNYALWCDDEQLNMYDGSGLCKKEGYRAVRFTDMGASSSKVEEDKALRLCRIRKKFVKQALHGRCSLATAHAEYIQSLRCTGTALKIFVHPEGPVESPLYTSTNATPEPLAFAEKSMSQFSFSSPSFSQRVDIGNFSPSPSPPTSSRFQANHMQFRGSFSNRVEEKLPTPVIGTVTSSDVRPSDAPQTRSFEGSSAPQDGTWDYFFPSNNHEFSFQDGNGMNNGGFEFENTGGLKHFKEEDGNSEYREREEKGTLHVGEESQHSEDEFDEPSSETLVRSFENFNRVHNDGAVNTAPTMHTVKSVASEPELVNQGKNHSPGLSPLRTTSSVVPFTSVFGKAMAKEDGIENTAVPKDLFSSMKEIESLFTKASESGKEVPRMLEANKLHIRPIFPGKENQPLSSRFLKSCFSCGDDPSVVREEPVQTATKYLTWHRTASSRSSSSRNPLGGNSKEDVEDHSSNLFGNFCMNSGSHASTLDRLYAWEKKLHDEVKANEMVRKEYDLKCKMLRHLESKEVGQPKIDKTRAVIKDLHSRIRVGLHRIDSISKKIEELRDNELHPQLEELIEGLSRMWEVMFDCHKHQLQIIKAVSYHGKMKISMQSETQRHNTIYLETELASLSSSFTKWIAAQKSYLQSINEWLLTCVSIPQKSSRGKKRPQPPSIRNYGPPPIYVTCGVWLEKSKDLPTKDVVDSIKDLAAETACFLPHQERNQVKGKGAKHLSILTTFKADNDSESMGNNLLQDDEASRSLVSGFDNFGASLVKFFENLNNFAECSVKMYGDLGNTIKDAKNRYEQGKS</sequence>
<reference evidence="5 6" key="1">
    <citation type="journal article" date="2021" name="Hortic Res">
        <title>The domestication of Cucurbita argyrosperma as revealed by the genome of its wild relative.</title>
        <authorList>
            <person name="Barrera-Redondo J."/>
            <person name="Sanchez-de la Vega G."/>
            <person name="Aguirre-Liguori J.A."/>
            <person name="Castellanos-Morales G."/>
            <person name="Gutierrez-Guerrero Y.T."/>
            <person name="Aguirre-Dugua X."/>
            <person name="Aguirre-Planter E."/>
            <person name="Tenaillon M.I."/>
            <person name="Lira-Saade R."/>
            <person name="Eguiarte L.E."/>
        </authorList>
    </citation>
    <scope>NUCLEOTIDE SEQUENCE [LARGE SCALE GENOMIC DNA]</scope>
    <source>
        <strain evidence="5">JBR-2021</strain>
    </source>
</reference>
<dbReference type="Pfam" id="PF04782">
    <property type="entry name" value="DUF632"/>
    <property type="match status" value="1"/>
</dbReference>
<evidence type="ECO:0000259" key="2">
    <source>
        <dbReference type="Pfam" id="PF04782"/>
    </source>
</evidence>
<feature type="domain" description="Non-structural maintenance of chromosomes element 1 RING C4HC3-type" evidence="4">
    <location>
        <begin position="172"/>
        <end position="206"/>
    </location>
</feature>
<dbReference type="Pfam" id="PF08746">
    <property type="entry name" value="zf-RING-like"/>
    <property type="match status" value="1"/>
</dbReference>
<feature type="region of interest" description="Disordered" evidence="1">
    <location>
        <begin position="217"/>
        <end position="279"/>
    </location>
</feature>
<feature type="region of interest" description="Disordered" evidence="1">
    <location>
        <begin position="516"/>
        <end position="555"/>
    </location>
</feature>